<comment type="pathway">
    <text evidence="1 14">Lipid metabolism; fatty acid biosynthesis.</text>
</comment>
<dbReference type="UniPathway" id="UPA00094"/>
<dbReference type="GO" id="GO:0004315">
    <property type="term" value="F:3-oxoacyl-[acyl-carrier-protein] synthase activity"/>
    <property type="evidence" value="ECO:0007669"/>
    <property type="project" value="UniProtKB-UniRule"/>
</dbReference>
<keyword evidence="8" id="KW-0443">Lipid metabolism</keyword>
<evidence type="ECO:0000256" key="10">
    <source>
        <dbReference type="ARBA" id="ARBA00023315"/>
    </source>
</evidence>
<dbReference type="InterPro" id="IPR017568">
    <property type="entry name" value="3-oxoacyl-ACP_synth-2"/>
</dbReference>
<keyword evidence="17" id="KW-1185">Reference proteome</keyword>
<dbReference type="PROSITE" id="PS52004">
    <property type="entry name" value="KS3_2"/>
    <property type="match status" value="1"/>
</dbReference>
<keyword evidence="5 14" id="KW-0444">Lipid biosynthesis</keyword>
<organism evidence="16 17">
    <name type="scientific">Faecalibacterium langellae</name>
    <dbReference type="NCBI Taxonomy" id="3435293"/>
    <lineage>
        <taxon>Bacteria</taxon>
        <taxon>Bacillati</taxon>
        <taxon>Bacillota</taxon>
        <taxon>Clostridia</taxon>
        <taxon>Eubacteriales</taxon>
        <taxon>Oscillospiraceae</taxon>
        <taxon>Faecalibacterium</taxon>
    </lineage>
</organism>
<evidence type="ECO:0000256" key="3">
    <source>
        <dbReference type="ARBA" id="ARBA00012356"/>
    </source>
</evidence>
<keyword evidence="6 14" id="KW-0808">Transferase</keyword>
<dbReference type="InterPro" id="IPR020841">
    <property type="entry name" value="PKS_Beta-ketoAc_synthase_dom"/>
</dbReference>
<proteinExistence type="inferred from homology"/>
<name>A0A2A6Z8I6_9FIRM</name>
<evidence type="ECO:0000256" key="14">
    <source>
        <dbReference type="PIRNR" id="PIRNR000447"/>
    </source>
</evidence>
<comment type="function">
    <text evidence="11 14">Involved in the type II fatty acid elongation cycle. Catalyzes the elongation of a wide range of acyl-ACP by the addition of two carbons from malonyl-ACP to an acyl acceptor. Can efficiently catalyze the conversion of palmitoleoyl-ACP (cis-hexadec-9-enoyl-ACP) to cis-vaccenoyl-ACP (cis-octadec-11-enoyl-ACP), an essential step in the thermal regulation of fatty acid composition.</text>
</comment>
<dbReference type="GO" id="GO:0006633">
    <property type="term" value="P:fatty acid biosynthetic process"/>
    <property type="evidence" value="ECO:0007669"/>
    <property type="project" value="UniProtKB-UniRule"/>
</dbReference>
<keyword evidence="10 14" id="KW-0012">Acyltransferase</keyword>
<evidence type="ECO:0000256" key="12">
    <source>
        <dbReference type="ARBA" id="ARBA00047318"/>
    </source>
</evidence>
<dbReference type="SUPFAM" id="SSF53901">
    <property type="entry name" value="Thiolase-like"/>
    <property type="match status" value="2"/>
</dbReference>
<dbReference type="InterPro" id="IPR014031">
    <property type="entry name" value="Ketoacyl_synth_C"/>
</dbReference>
<dbReference type="Gene3D" id="3.40.47.10">
    <property type="match status" value="1"/>
</dbReference>
<dbReference type="FunFam" id="3.40.47.10:FF:000009">
    <property type="entry name" value="3-oxoacyl-[acyl-carrier-protein] synthase 2"/>
    <property type="match status" value="1"/>
</dbReference>
<dbReference type="RefSeq" id="WP_097774745.1">
    <property type="nucleotide sequence ID" value="NZ_CP157286.1"/>
</dbReference>
<protein>
    <recommendedName>
        <fullName evidence="4 14">3-oxoacyl-[acyl-carrier-protein] synthase 2</fullName>
        <ecNumber evidence="3 14">2.3.1.179</ecNumber>
    </recommendedName>
</protein>
<gene>
    <name evidence="16" type="primary">fabF</name>
    <name evidence="16" type="ORF">CGS46_14365</name>
</gene>
<dbReference type="EMBL" id="NMTQ01000037">
    <property type="protein sequence ID" value="PDX57681.1"/>
    <property type="molecule type" value="Genomic_DNA"/>
</dbReference>
<keyword evidence="9 14" id="KW-0275">Fatty acid biosynthesis</keyword>
<evidence type="ECO:0000256" key="9">
    <source>
        <dbReference type="ARBA" id="ARBA00023160"/>
    </source>
</evidence>
<evidence type="ECO:0000256" key="13">
    <source>
        <dbReference type="ARBA" id="ARBA00047659"/>
    </source>
</evidence>
<dbReference type="CDD" id="cd00834">
    <property type="entry name" value="KAS_I_II"/>
    <property type="match status" value="1"/>
</dbReference>
<dbReference type="NCBIfam" id="NF005589">
    <property type="entry name" value="PRK07314.1"/>
    <property type="match status" value="1"/>
</dbReference>
<dbReference type="GO" id="GO:0005829">
    <property type="term" value="C:cytosol"/>
    <property type="evidence" value="ECO:0007669"/>
    <property type="project" value="TreeGrafter"/>
</dbReference>
<evidence type="ECO:0000256" key="11">
    <source>
        <dbReference type="ARBA" id="ARBA00024006"/>
    </source>
</evidence>
<dbReference type="InterPro" id="IPR014030">
    <property type="entry name" value="Ketoacyl_synth_N"/>
</dbReference>
<sequence length="412" mass="42701">MEKRRVVITGLGTVNPLGNNTADSWAAAKAGKCGIGPITQFDTTDFKCKLAGEVKGFDPETIVDKKEARKMARFTVLALAAAAEAVADSGLDTEAEAKQIGVILSSGIGGLPTIEEQHTRGEEKGMEKVSPYFVPMSIANMAAAQVAIRFGLKGMCTCPVTACAGGTNAVGDAFHRIRDGYETAMVCGGAESCISPLGIGGFTSMKALSTATDPDAASLPFDARRGGFVMGEGSGVLVLEELEHARARGAHIYAEVVGYGANCDAYHFTAPAPGGAGAIDCMALTLADAGIAPEQVDHINAHGTGTHMNDACETAAIHAVFGEHAKQLTVVSTKSMTGHLLGGAGGIEAVFTALALHDQFAPPTIHYEQPDPECDLDYVPNTGRAQAMTYALSNSLGFGGHNACIALRRWEG</sequence>
<comment type="catalytic activity">
    <reaction evidence="13 14">
        <text>a fatty acyl-[ACP] + malonyl-[ACP] + H(+) = a 3-oxoacyl-[ACP] + holo-[ACP] + CO2</text>
        <dbReference type="Rhea" id="RHEA:22836"/>
        <dbReference type="Rhea" id="RHEA-COMP:9623"/>
        <dbReference type="Rhea" id="RHEA-COMP:9685"/>
        <dbReference type="Rhea" id="RHEA-COMP:9916"/>
        <dbReference type="Rhea" id="RHEA-COMP:14125"/>
        <dbReference type="ChEBI" id="CHEBI:15378"/>
        <dbReference type="ChEBI" id="CHEBI:16526"/>
        <dbReference type="ChEBI" id="CHEBI:64479"/>
        <dbReference type="ChEBI" id="CHEBI:78449"/>
        <dbReference type="ChEBI" id="CHEBI:78776"/>
        <dbReference type="ChEBI" id="CHEBI:138651"/>
    </reaction>
</comment>
<evidence type="ECO:0000256" key="2">
    <source>
        <dbReference type="ARBA" id="ARBA00008467"/>
    </source>
</evidence>
<dbReference type="SMART" id="SM00825">
    <property type="entry name" value="PKS_KS"/>
    <property type="match status" value="1"/>
</dbReference>
<dbReference type="PIRSF" id="PIRSF000447">
    <property type="entry name" value="KAS_II"/>
    <property type="match status" value="1"/>
</dbReference>
<dbReference type="Pfam" id="PF00109">
    <property type="entry name" value="ketoacyl-synt"/>
    <property type="match status" value="1"/>
</dbReference>
<dbReference type="EC" id="2.3.1.179" evidence="3 14"/>
<comment type="caution">
    <text evidence="16">The sequence shown here is derived from an EMBL/GenBank/DDBJ whole genome shotgun (WGS) entry which is preliminary data.</text>
</comment>
<evidence type="ECO:0000256" key="8">
    <source>
        <dbReference type="ARBA" id="ARBA00023098"/>
    </source>
</evidence>
<evidence type="ECO:0000256" key="6">
    <source>
        <dbReference type="ARBA" id="ARBA00022679"/>
    </source>
</evidence>
<dbReference type="PANTHER" id="PTHR11712:SF336">
    <property type="entry name" value="3-OXOACYL-[ACYL-CARRIER-PROTEIN] SYNTHASE, MITOCHONDRIAL"/>
    <property type="match status" value="1"/>
</dbReference>
<reference evidence="16 17" key="1">
    <citation type="journal article" date="2017" name="Front. Microbiol.">
        <title>New Insights into the Diversity of the Genus Faecalibacterium.</title>
        <authorList>
            <person name="Benevides L."/>
            <person name="Burman S."/>
            <person name="Martin R."/>
            <person name="Robert V."/>
            <person name="Thomas M."/>
            <person name="Miquel S."/>
            <person name="Chain F."/>
            <person name="Sokol H."/>
            <person name="Bermudez-Humaran L.G."/>
            <person name="Morrison M."/>
            <person name="Langella P."/>
            <person name="Azevedo V.A."/>
            <person name="Chatel J.M."/>
            <person name="Soares S."/>
        </authorList>
    </citation>
    <scope>NUCLEOTIDE SEQUENCE [LARGE SCALE GENOMIC DNA]</scope>
    <source>
        <strain evidence="17">CNCM I-4540</strain>
    </source>
</reference>
<comment type="similarity">
    <text evidence="2 14 15">Belongs to the thiolase-like superfamily. Beta-ketoacyl-ACP synthases family.</text>
</comment>
<dbReference type="Pfam" id="PF02801">
    <property type="entry name" value="Ketoacyl-synt_C"/>
    <property type="match status" value="1"/>
</dbReference>
<evidence type="ECO:0000256" key="4">
    <source>
        <dbReference type="ARBA" id="ARBA00014657"/>
    </source>
</evidence>
<dbReference type="AlphaFoldDB" id="A0A2A6Z8I6"/>
<evidence type="ECO:0000256" key="15">
    <source>
        <dbReference type="RuleBase" id="RU003694"/>
    </source>
</evidence>
<evidence type="ECO:0000256" key="7">
    <source>
        <dbReference type="ARBA" id="ARBA00022832"/>
    </source>
</evidence>
<dbReference type="InterPro" id="IPR000794">
    <property type="entry name" value="Beta-ketoacyl_synthase"/>
</dbReference>
<evidence type="ECO:0000256" key="1">
    <source>
        <dbReference type="ARBA" id="ARBA00005194"/>
    </source>
</evidence>
<dbReference type="NCBIfam" id="TIGR03150">
    <property type="entry name" value="fabF"/>
    <property type="match status" value="1"/>
</dbReference>
<accession>A0A2A6Z8I6</accession>
<dbReference type="InterPro" id="IPR016039">
    <property type="entry name" value="Thiolase-like"/>
</dbReference>
<comment type="catalytic activity">
    <reaction evidence="12 14">
        <text>(9Z)-hexadecenoyl-[ACP] + malonyl-[ACP] + H(+) = 3-oxo-(11Z)-octadecenoyl-[ACP] + holo-[ACP] + CO2</text>
        <dbReference type="Rhea" id="RHEA:55040"/>
        <dbReference type="Rhea" id="RHEA-COMP:9623"/>
        <dbReference type="Rhea" id="RHEA-COMP:9685"/>
        <dbReference type="Rhea" id="RHEA-COMP:10800"/>
        <dbReference type="Rhea" id="RHEA-COMP:14074"/>
        <dbReference type="ChEBI" id="CHEBI:15378"/>
        <dbReference type="ChEBI" id="CHEBI:16526"/>
        <dbReference type="ChEBI" id="CHEBI:64479"/>
        <dbReference type="ChEBI" id="CHEBI:78449"/>
        <dbReference type="ChEBI" id="CHEBI:83989"/>
        <dbReference type="ChEBI" id="CHEBI:138538"/>
        <dbReference type="EC" id="2.3.1.179"/>
    </reaction>
</comment>
<dbReference type="Proteomes" id="UP000220752">
    <property type="component" value="Unassembled WGS sequence"/>
</dbReference>
<keyword evidence="7" id="KW-0276">Fatty acid metabolism</keyword>
<evidence type="ECO:0000313" key="16">
    <source>
        <dbReference type="EMBL" id="PDX57681.1"/>
    </source>
</evidence>
<evidence type="ECO:0000256" key="5">
    <source>
        <dbReference type="ARBA" id="ARBA00022516"/>
    </source>
</evidence>
<dbReference type="PANTHER" id="PTHR11712">
    <property type="entry name" value="POLYKETIDE SYNTHASE-RELATED"/>
    <property type="match status" value="1"/>
</dbReference>
<evidence type="ECO:0000313" key="17">
    <source>
        <dbReference type="Proteomes" id="UP000220752"/>
    </source>
</evidence>